<protein>
    <submittedName>
        <fullName evidence="1">Uncharacterized protein</fullName>
    </submittedName>
</protein>
<comment type="caution">
    <text evidence="1">The sequence shown here is derived from an EMBL/GenBank/DDBJ whole genome shotgun (WGS) entry which is preliminary data.</text>
</comment>
<dbReference type="Proteomes" id="UP000276133">
    <property type="component" value="Unassembled WGS sequence"/>
</dbReference>
<dbReference type="AlphaFoldDB" id="A0A3M7S0W2"/>
<organism evidence="1 2">
    <name type="scientific">Brachionus plicatilis</name>
    <name type="common">Marine rotifer</name>
    <name type="synonym">Brachionus muelleri</name>
    <dbReference type="NCBI Taxonomy" id="10195"/>
    <lineage>
        <taxon>Eukaryota</taxon>
        <taxon>Metazoa</taxon>
        <taxon>Spiralia</taxon>
        <taxon>Gnathifera</taxon>
        <taxon>Rotifera</taxon>
        <taxon>Eurotatoria</taxon>
        <taxon>Monogononta</taxon>
        <taxon>Pseudotrocha</taxon>
        <taxon>Ploima</taxon>
        <taxon>Brachionidae</taxon>
        <taxon>Brachionus</taxon>
    </lineage>
</organism>
<evidence type="ECO:0000313" key="1">
    <source>
        <dbReference type="EMBL" id="RNA29207.1"/>
    </source>
</evidence>
<accession>A0A3M7S0W2</accession>
<name>A0A3M7S0W2_BRAPC</name>
<sequence>MNANVLITTESCESVLERKCEKFNIKMLKNELQFYKIITQILFFVALKMQCFKIDLLFKKQCHVYILKYQKTYENKDIIEIVIGHFFFNCYSFNAKNITLKNPLQLISIIYIIKLFNIIFPTPEIKNQLCKNSAKNLNFILSHPSFYMSQILKKSLLI</sequence>
<evidence type="ECO:0000313" key="2">
    <source>
        <dbReference type="Proteomes" id="UP000276133"/>
    </source>
</evidence>
<proteinExistence type="predicted"/>
<gene>
    <name evidence="1" type="ORF">BpHYR1_044937</name>
</gene>
<dbReference type="EMBL" id="REGN01002264">
    <property type="protein sequence ID" value="RNA29207.1"/>
    <property type="molecule type" value="Genomic_DNA"/>
</dbReference>
<keyword evidence="2" id="KW-1185">Reference proteome</keyword>
<reference evidence="1 2" key="1">
    <citation type="journal article" date="2018" name="Sci. Rep.">
        <title>Genomic signatures of local adaptation to the degree of environmental predictability in rotifers.</title>
        <authorList>
            <person name="Franch-Gras L."/>
            <person name="Hahn C."/>
            <person name="Garcia-Roger E.M."/>
            <person name="Carmona M.J."/>
            <person name="Serra M."/>
            <person name="Gomez A."/>
        </authorList>
    </citation>
    <scope>NUCLEOTIDE SEQUENCE [LARGE SCALE GENOMIC DNA]</scope>
    <source>
        <strain evidence="1">HYR1</strain>
    </source>
</reference>